<feature type="region of interest" description="Disordered" evidence="2">
    <location>
        <begin position="988"/>
        <end position="1008"/>
    </location>
</feature>
<feature type="compositionally biased region" description="Low complexity" evidence="2">
    <location>
        <begin position="996"/>
        <end position="1008"/>
    </location>
</feature>
<feature type="coiled-coil region" evidence="1">
    <location>
        <begin position="150"/>
        <end position="379"/>
    </location>
</feature>
<feature type="non-terminal residue" evidence="3">
    <location>
        <position position="1008"/>
    </location>
</feature>
<feature type="compositionally biased region" description="Pro residues" evidence="2">
    <location>
        <begin position="61"/>
        <end position="70"/>
    </location>
</feature>
<evidence type="ECO:0000256" key="2">
    <source>
        <dbReference type="SAM" id="MobiDB-lite"/>
    </source>
</evidence>
<feature type="compositionally biased region" description="Low complexity" evidence="2">
    <location>
        <begin position="856"/>
        <end position="866"/>
    </location>
</feature>
<sequence>AIPASRSGIPHREPSFGGFGTGPSLAAAAGNSLQAQGGFRQGGVSGTLGPEASVASAPGQVYPPPPPPAPQHTNPLRYSTPGLHGPLGSMSVLRADAFLGSAGAGGDISSALLRQQAMVTPGPGGGGMGMGITGYVHSMQHAQAAFTVERTALEARCRAAEDALTQSERRFSVEVERLQGRVSALESGLAAERQLCGQLQEQLQEELKRLRVATEAETAARAAELAAKEMLTASNQSLELERRRAAEAAQQATQQAGELSSRVAALEAERAGLEKQLLQEKDHASTLHKQLRDAQRQEQALMEKLGASEGARQQQEMRLEAAAEQVAAMRNELQLLNAKLAARDKQLLKHVQEVEETQLAALRSELAAVQSRLQRQEGLYAALRASVAAIHQALGPQALAAAFGYSESLLSGFTAGATEYGAVADRLLSQREVAEEDSAAVVLRVRELVTQTRNLYMASEKREVALTTETDQAMSALRQTNADAEARLASCNTALRTATQRVEELTVNLQDSRNRCSELEGSLQAAQHARQAERRRCEELQDTLGEMQQEMAVLRTRAADAEGAQRELSASREQAVQLQHQLQELTMLAQRSTEAAEIKEERIRELRAALAAALDTTNAAEGQTGLLLHEKQQALDALDLERRRSANLEAVVQSTEQQLDKIRSRADAVEASYMELCQQVVGAAKEAAAHARELQQQQQQAGSAVIPPLLCGASPRMAANQITKATDESAAQLAALEAALERLTRVSATAMPAATATVTPTPVRVSWAESPLRGGFVHLNGQAALPQVMTRLLLGHIQQLSTQQALAIQYLSTAQQHLQNAAHVSEGDGLPPLSAASKGATAAAVAAHRAAGTAGAAHDADGSSVGTAASTMQSSPLAPPSLSAALTLPLHELARKVAVASEEALEAMADMLKRESEAEQRIDDIMRELSGVRQEAAKVAVLQERLAACEAELEHVKATAQAEFGRVQGEVTRAFVEADKLREAALAEAEDRARAAEQSAADAAAQSQ</sequence>
<keyword evidence="1" id="KW-0175">Coiled coil</keyword>
<feature type="region of interest" description="Disordered" evidence="2">
    <location>
        <begin position="856"/>
        <end position="878"/>
    </location>
</feature>
<evidence type="ECO:0000313" key="4">
    <source>
        <dbReference type="Proteomes" id="UP000747110"/>
    </source>
</evidence>
<dbReference type="Proteomes" id="UP000747110">
    <property type="component" value="Unassembled WGS sequence"/>
</dbReference>
<dbReference type="AlphaFoldDB" id="A0A8J4FUC0"/>
<proteinExistence type="predicted"/>
<feature type="coiled-coil region" evidence="1">
    <location>
        <begin position="901"/>
        <end position="959"/>
    </location>
</feature>
<keyword evidence="4" id="KW-1185">Reference proteome</keyword>
<feature type="non-terminal residue" evidence="3">
    <location>
        <position position="1"/>
    </location>
</feature>
<evidence type="ECO:0000256" key="1">
    <source>
        <dbReference type="SAM" id="Coils"/>
    </source>
</evidence>
<gene>
    <name evidence="3" type="ORF">Vretifemale_13263</name>
</gene>
<accession>A0A8J4FUC0</accession>
<reference evidence="3" key="1">
    <citation type="journal article" date="2021" name="Proc. Natl. Acad. Sci. U.S.A.">
        <title>Three genomes in the algal genus Volvox reveal the fate of a haploid sex-determining region after a transition to homothallism.</title>
        <authorList>
            <person name="Yamamoto K."/>
            <person name="Hamaji T."/>
            <person name="Kawai-Toyooka H."/>
            <person name="Matsuzaki R."/>
            <person name="Takahashi F."/>
            <person name="Nishimura Y."/>
            <person name="Kawachi M."/>
            <person name="Noguchi H."/>
            <person name="Minakuchi Y."/>
            <person name="Umen J.G."/>
            <person name="Toyoda A."/>
            <person name="Nozaki H."/>
        </authorList>
    </citation>
    <scope>NUCLEOTIDE SEQUENCE</scope>
    <source>
        <strain evidence="3">NIES-3786</strain>
    </source>
</reference>
<protein>
    <submittedName>
        <fullName evidence="3">Uncharacterized protein</fullName>
    </submittedName>
</protein>
<dbReference type="OrthoDB" id="568511at2759"/>
<name>A0A8J4FUC0_9CHLO</name>
<organism evidence="3 4">
    <name type="scientific">Volvox reticuliferus</name>
    <dbReference type="NCBI Taxonomy" id="1737510"/>
    <lineage>
        <taxon>Eukaryota</taxon>
        <taxon>Viridiplantae</taxon>
        <taxon>Chlorophyta</taxon>
        <taxon>core chlorophytes</taxon>
        <taxon>Chlorophyceae</taxon>
        <taxon>CS clade</taxon>
        <taxon>Chlamydomonadales</taxon>
        <taxon>Volvocaceae</taxon>
        <taxon>Volvox</taxon>
    </lineage>
</organism>
<feature type="region of interest" description="Disordered" evidence="2">
    <location>
        <begin position="1"/>
        <end position="83"/>
    </location>
</feature>
<feature type="coiled-coil region" evidence="1">
    <location>
        <begin position="495"/>
        <end position="672"/>
    </location>
</feature>
<evidence type="ECO:0000313" key="3">
    <source>
        <dbReference type="EMBL" id="GIL84610.1"/>
    </source>
</evidence>
<dbReference type="EMBL" id="BNCP01000030">
    <property type="protein sequence ID" value="GIL84610.1"/>
    <property type="molecule type" value="Genomic_DNA"/>
</dbReference>
<comment type="caution">
    <text evidence="3">The sequence shown here is derived from an EMBL/GenBank/DDBJ whole genome shotgun (WGS) entry which is preliminary data.</text>
</comment>